<dbReference type="InterPro" id="IPR027417">
    <property type="entry name" value="P-loop_NTPase"/>
</dbReference>
<keyword evidence="5" id="KW-1185">Reference proteome</keyword>
<evidence type="ECO:0000256" key="2">
    <source>
        <dbReference type="ARBA" id="ARBA00022840"/>
    </source>
</evidence>
<dbReference type="PANTHER" id="PTHR24220">
    <property type="entry name" value="IMPORT ATP-BINDING PROTEIN"/>
    <property type="match status" value="1"/>
</dbReference>
<evidence type="ECO:0000313" key="4">
    <source>
        <dbReference type="EMBL" id="MBD1372723.1"/>
    </source>
</evidence>
<dbReference type="RefSeq" id="WP_191142113.1">
    <property type="nucleotide sequence ID" value="NZ_JACXAH010000013.1"/>
</dbReference>
<protein>
    <submittedName>
        <fullName evidence="4">ATP-binding cassette domain-containing protein</fullName>
    </submittedName>
</protein>
<dbReference type="EMBL" id="JACXAH010000013">
    <property type="protein sequence ID" value="MBD1372723.1"/>
    <property type="molecule type" value="Genomic_DNA"/>
</dbReference>
<dbReference type="GO" id="GO:0005524">
    <property type="term" value="F:ATP binding"/>
    <property type="evidence" value="ECO:0007669"/>
    <property type="project" value="UniProtKB-KW"/>
</dbReference>
<gene>
    <name evidence="4" type="ORF">IC620_10180</name>
</gene>
<dbReference type="SUPFAM" id="SSF52540">
    <property type="entry name" value="P-loop containing nucleoside triphosphate hydrolases"/>
    <property type="match status" value="1"/>
</dbReference>
<sequence length="260" mass="29570">MKIDWIHLTKQYDQTLGSRLGLLDFSASIQTGNTVVLGEKGAGKSTLLRLTSTRMIPDDGRIVFTINSDSAFIWSKSHVRASEFSNINLLNEKMSYVPKVKRLDKDTAVEMDLKHRAYATHVSNPKKRVVEAIAKWGLAAYRHTPLHHLQGEVLNRYLLAHSLISDPLIWILDEPTLELDEMSTRLLCYELQQRHTQRITLIATSDMHLAECADDLILLDRGMCRRYGKKKLLTAGVREGTVAAWYKAMQVFTRVKSSHP</sequence>
<keyword evidence="1" id="KW-0547">Nucleotide-binding</keyword>
<dbReference type="Pfam" id="PF00005">
    <property type="entry name" value="ABC_tran"/>
    <property type="match status" value="1"/>
</dbReference>
<dbReference type="InterPro" id="IPR003439">
    <property type="entry name" value="ABC_transporter-like_ATP-bd"/>
</dbReference>
<dbReference type="InterPro" id="IPR015854">
    <property type="entry name" value="ABC_transpr_LolD-like"/>
</dbReference>
<evidence type="ECO:0000313" key="5">
    <source>
        <dbReference type="Proteomes" id="UP000661691"/>
    </source>
</evidence>
<feature type="domain" description="ABC transporter" evidence="3">
    <location>
        <begin position="3"/>
        <end position="246"/>
    </location>
</feature>
<evidence type="ECO:0000259" key="3">
    <source>
        <dbReference type="PROSITE" id="PS50893"/>
    </source>
</evidence>
<proteinExistence type="predicted"/>
<dbReference type="InterPro" id="IPR003593">
    <property type="entry name" value="AAA+_ATPase"/>
</dbReference>
<name>A0A926NG56_9BACL</name>
<dbReference type="SMART" id="SM00382">
    <property type="entry name" value="AAA"/>
    <property type="match status" value="1"/>
</dbReference>
<evidence type="ECO:0000256" key="1">
    <source>
        <dbReference type="ARBA" id="ARBA00022741"/>
    </source>
</evidence>
<dbReference type="GO" id="GO:0022857">
    <property type="term" value="F:transmembrane transporter activity"/>
    <property type="evidence" value="ECO:0007669"/>
    <property type="project" value="TreeGrafter"/>
</dbReference>
<dbReference type="PROSITE" id="PS50893">
    <property type="entry name" value="ABC_TRANSPORTER_2"/>
    <property type="match status" value="1"/>
</dbReference>
<reference evidence="4" key="1">
    <citation type="submission" date="2020-09" db="EMBL/GenBank/DDBJ databases">
        <title>A novel bacterium of genus Hazenella, isolated from South China Sea.</title>
        <authorList>
            <person name="Huang H."/>
            <person name="Mo K."/>
            <person name="Hu Y."/>
        </authorList>
    </citation>
    <scope>NUCLEOTIDE SEQUENCE</scope>
    <source>
        <strain evidence="4">IB182357</strain>
    </source>
</reference>
<accession>A0A926NG56</accession>
<dbReference type="AlphaFoldDB" id="A0A926NG56"/>
<comment type="caution">
    <text evidence="4">The sequence shown here is derived from an EMBL/GenBank/DDBJ whole genome shotgun (WGS) entry which is preliminary data.</text>
</comment>
<dbReference type="GO" id="GO:0005886">
    <property type="term" value="C:plasma membrane"/>
    <property type="evidence" value="ECO:0007669"/>
    <property type="project" value="TreeGrafter"/>
</dbReference>
<organism evidence="4 5">
    <name type="scientific">Polycladospora coralii</name>
    <dbReference type="NCBI Taxonomy" id="2771432"/>
    <lineage>
        <taxon>Bacteria</taxon>
        <taxon>Bacillati</taxon>
        <taxon>Bacillota</taxon>
        <taxon>Bacilli</taxon>
        <taxon>Bacillales</taxon>
        <taxon>Thermoactinomycetaceae</taxon>
        <taxon>Polycladospora</taxon>
    </lineage>
</organism>
<dbReference type="Proteomes" id="UP000661691">
    <property type="component" value="Unassembled WGS sequence"/>
</dbReference>
<dbReference type="GO" id="GO:0016887">
    <property type="term" value="F:ATP hydrolysis activity"/>
    <property type="evidence" value="ECO:0007669"/>
    <property type="project" value="InterPro"/>
</dbReference>
<dbReference type="Gene3D" id="3.40.50.300">
    <property type="entry name" value="P-loop containing nucleotide triphosphate hydrolases"/>
    <property type="match status" value="1"/>
</dbReference>
<keyword evidence="2 4" id="KW-0067">ATP-binding</keyword>